<dbReference type="Gene3D" id="4.10.280.10">
    <property type="entry name" value="Helix-loop-helix DNA-binding domain"/>
    <property type="match status" value="1"/>
</dbReference>
<keyword evidence="2" id="KW-0805">Transcription regulation</keyword>
<dbReference type="Proteomes" id="UP000270924">
    <property type="component" value="Unassembled WGS sequence"/>
</dbReference>
<proteinExistence type="predicted"/>
<dbReference type="GO" id="GO:0004879">
    <property type="term" value="F:nuclear receptor activity"/>
    <property type="evidence" value="ECO:0007669"/>
    <property type="project" value="TreeGrafter"/>
</dbReference>
<protein>
    <recommendedName>
        <fullName evidence="6">BHLH domain-containing protein</fullName>
    </recommendedName>
</protein>
<comment type="subcellular location">
    <subcellularLocation>
        <location evidence="1">Nucleus</location>
    </subcellularLocation>
</comment>
<accession>A0A3P7GBS0</accession>
<sequence length="93" mass="10669">MLLPCFYNEKQLLKMLATVCHDKSSNAMKYIREGIKPGLATNPSKRHRERLNGELEIVAALLPYEQNIISRLDKLSVLRLAVSYLQIKTHFQG</sequence>
<keyword evidence="4" id="KW-0804">Transcription</keyword>
<dbReference type="EMBL" id="UYWW01012154">
    <property type="protein sequence ID" value="VDM18955.1"/>
    <property type="molecule type" value="Genomic_DNA"/>
</dbReference>
<evidence type="ECO:0000313" key="7">
    <source>
        <dbReference type="EMBL" id="VDM18955.1"/>
    </source>
</evidence>
<dbReference type="PANTHER" id="PTHR10649:SF12">
    <property type="entry name" value="SPINELESS, ISOFORM C"/>
    <property type="match status" value="1"/>
</dbReference>
<dbReference type="InterPro" id="IPR039091">
    <property type="entry name" value="AHR/AHRR"/>
</dbReference>
<evidence type="ECO:0000256" key="2">
    <source>
        <dbReference type="ARBA" id="ARBA00023015"/>
    </source>
</evidence>
<evidence type="ECO:0000256" key="5">
    <source>
        <dbReference type="ARBA" id="ARBA00023242"/>
    </source>
</evidence>
<dbReference type="GO" id="GO:0005634">
    <property type="term" value="C:nucleus"/>
    <property type="evidence" value="ECO:0007669"/>
    <property type="project" value="UniProtKB-SubCell"/>
</dbReference>
<reference evidence="7 8" key="1">
    <citation type="submission" date="2018-11" db="EMBL/GenBank/DDBJ databases">
        <authorList>
            <consortium name="Pathogen Informatics"/>
        </authorList>
    </citation>
    <scope>NUCLEOTIDE SEQUENCE [LARGE SCALE GENOMIC DNA]</scope>
</reference>
<dbReference type="AlphaFoldDB" id="A0A3P7GBS0"/>
<gene>
    <name evidence="7" type="ORF">WBA_LOCUS10225</name>
</gene>
<dbReference type="SUPFAM" id="SSF47459">
    <property type="entry name" value="HLH, helix-loop-helix DNA-binding domain"/>
    <property type="match status" value="1"/>
</dbReference>
<keyword evidence="8" id="KW-1185">Reference proteome</keyword>
<name>A0A3P7GBS0_WUCBA</name>
<dbReference type="InterPro" id="IPR011598">
    <property type="entry name" value="bHLH_dom"/>
</dbReference>
<keyword evidence="5" id="KW-0539">Nucleus</keyword>
<evidence type="ECO:0000256" key="3">
    <source>
        <dbReference type="ARBA" id="ARBA00023125"/>
    </source>
</evidence>
<evidence type="ECO:0000256" key="4">
    <source>
        <dbReference type="ARBA" id="ARBA00023163"/>
    </source>
</evidence>
<dbReference type="GO" id="GO:0006805">
    <property type="term" value="P:xenobiotic metabolic process"/>
    <property type="evidence" value="ECO:0007669"/>
    <property type="project" value="InterPro"/>
</dbReference>
<evidence type="ECO:0000259" key="6">
    <source>
        <dbReference type="PROSITE" id="PS50888"/>
    </source>
</evidence>
<dbReference type="GO" id="GO:0000976">
    <property type="term" value="F:transcription cis-regulatory region binding"/>
    <property type="evidence" value="ECO:0007669"/>
    <property type="project" value="TreeGrafter"/>
</dbReference>
<feature type="domain" description="BHLH" evidence="6">
    <location>
        <begin position="35"/>
        <end position="88"/>
    </location>
</feature>
<dbReference type="OrthoDB" id="7788762at2759"/>
<dbReference type="PROSITE" id="PS50888">
    <property type="entry name" value="BHLH"/>
    <property type="match status" value="1"/>
</dbReference>
<dbReference type="PANTHER" id="PTHR10649">
    <property type="entry name" value="ARYL HYDROCARBON RECEPTOR"/>
    <property type="match status" value="1"/>
</dbReference>
<dbReference type="GO" id="GO:0046983">
    <property type="term" value="F:protein dimerization activity"/>
    <property type="evidence" value="ECO:0007669"/>
    <property type="project" value="InterPro"/>
</dbReference>
<dbReference type="OMA" id="CERAKSN"/>
<dbReference type="GO" id="GO:0034751">
    <property type="term" value="C:aryl hydrocarbon receptor complex"/>
    <property type="evidence" value="ECO:0007669"/>
    <property type="project" value="TreeGrafter"/>
</dbReference>
<dbReference type="InterPro" id="IPR036638">
    <property type="entry name" value="HLH_DNA-bd_sf"/>
</dbReference>
<evidence type="ECO:0000313" key="8">
    <source>
        <dbReference type="Proteomes" id="UP000270924"/>
    </source>
</evidence>
<organism evidence="7 8">
    <name type="scientific">Wuchereria bancrofti</name>
    <dbReference type="NCBI Taxonomy" id="6293"/>
    <lineage>
        <taxon>Eukaryota</taxon>
        <taxon>Metazoa</taxon>
        <taxon>Ecdysozoa</taxon>
        <taxon>Nematoda</taxon>
        <taxon>Chromadorea</taxon>
        <taxon>Rhabditida</taxon>
        <taxon>Spirurina</taxon>
        <taxon>Spiruromorpha</taxon>
        <taxon>Filarioidea</taxon>
        <taxon>Onchocercidae</taxon>
        <taxon>Wuchereria</taxon>
    </lineage>
</organism>
<evidence type="ECO:0000256" key="1">
    <source>
        <dbReference type="ARBA" id="ARBA00004123"/>
    </source>
</evidence>
<keyword evidence="3" id="KW-0238">DNA-binding</keyword>
<dbReference type="Pfam" id="PF00010">
    <property type="entry name" value="HLH"/>
    <property type="match status" value="1"/>
</dbReference>
<dbReference type="InParanoid" id="A0A3P7GBS0"/>